<accession>A0ABD3N2X1</accession>
<sequence length="71" mass="8130">MRVNHHFTNVCYYHCSRNSKTAVIVCASQESAHTSETTNAFKFGQACRQISMTIRTQADMLGDLMKYHMRA</sequence>
<proteinExistence type="predicted"/>
<reference evidence="1 2" key="1">
    <citation type="submission" date="2024-10" db="EMBL/GenBank/DDBJ databases">
        <title>Updated reference genomes for cyclostephanoid diatoms.</title>
        <authorList>
            <person name="Roberts W.R."/>
            <person name="Alverson A.J."/>
        </authorList>
    </citation>
    <scope>NUCLEOTIDE SEQUENCE [LARGE SCALE GENOMIC DNA]</scope>
    <source>
        <strain evidence="1 2">AJA276-08</strain>
    </source>
</reference>
<dbReference type="EMBL" id="JALLAZ020001641">
    <property type="protein sequence ID" value="KAL3769979.1"/>
    <property type="molecule type" value="Genomic_DNA"/>
</dbReference>
<evidence type="ECO:0000313" key="1">
    <source>
        <dbReference type="EMBL" id="KAL3769979.1"/>
    </source>
</evidence>
<dbReference type="Proteomes" id="UP001530315">
    <property type="component" value="Unassembled WGS sequence"/>
</dbReference>
<evidence type="ECO:0000313" key="2">
    <source>
        <dbReference type="Proteomes" id="UP001530315"/>
    </source>
</evidence>
<dbReference type="Gene3D" id="1.20.58.1980">
    <property type="match status" value="1"/>
</dbReference>
<gene>
    <name evidence="1" type="ORF">ACHAW5_004791</name>
</gene>
<dbReference type="AlphaFoldDB" id="A0ABD3N2X1"/>
<organism evidence="1 2">
    <name type="scientific">Stephanodiscus triporus</name>
    <dbReference type="NCBI Taxonomy" id="2934178"/>
    <lineage>
        <taxon>Eukaryota</taxon>
        <taxon>Sar</taxon>
        <taxon>Stramenopiles</taxon>
        <taxon>Ochrophyta</taxon>
        <taxon>Bacillariophyta</taxon>
        <taxon>Coscinodiscophyceae</taxon>
        <taxon>Thalassiosirophycidae</taxon>
        <taxon>Stephanodiscales</taxon>
        <taxon>Stephanodiscaceae</taxon>
        <taxon>Stephanodiscus</taxon>
    </lineage>
</organism>
<name>A0ABD3N2X1_9STRA</name>
<dbReference type="SUPFAM" id="SSF52540">
    <property type="entry name" value="P-loop containing nucleoside triphosphate hydrolases"/>
    <property type="match status" value="1"/>
</dbReference>
<keyword evidence="2" id="KW-1185">Reference proteome</keyword>
<evidence type="ECO:0008006" key="3">
    <source>
        <dbReference type="Google" id="ProtNLM"/>
    </source>
</evidence>
<comment type="caution">
    <text evidence="1">The sequence shown here is derived from an EMBL/GenBank/DDBJ whole genome shotgun (WGS) entry which is preliminary data.</text>
</comment>
<dbReference type="InterPro" id="IPR027417">
    <property type="entry name" value="P-loop_NTPase"/>
</dbReference>
<protein>
    <recommendedName>
        <fullName evidence="3">Kinesin motor domain-containing protein</fullName>
    </recommendedName>
</protein>